<evidence type="ECO:0000256" key="2">
    <source>
        <dbReference type="ARBA" id="ARBA00022837"/>
    </source>
</evidence>
<evidence type="ECO:0000256" key="1">
    <source>
        <dbReference type="ARBA" id="ARBA00022737"/>
    </source>
</evidence>
<dbReference type="PROSITE" id="PS00018">
    <property type="entry name" value="EF_HAND_1"/>
    <property type="match status" value="1"/>
</dbReference>
<keyword evidence="6" id="KW-1185">Reference proteome</keyword>
<dbReference type="CDD" id="cd00051">
    <property type="entry name" value="EFh"/>
    <property type="match status" value="2"/>
</dbReference>
<dbReference type="PROSITE" id="PS50222">
    <property type="entry name" value="EF_HAND_2"/>
    <property type="match status" value="3"/>
</dbReference>
<dbReference type="InterPro" id="IPR011992">
    <property type="entry name" value="EF-hand-dom_pair"/>
</dbReference>
<protein>
    <recommendedName>
        <fullName evidence="4">EF-hand domain-containing protein</fullName>
    </recommendedName>
</protein>
<dbReference type="GO" id="GO:0016460">
    <property type="term" value="C:myosin II complex"/>
    <property type="evidence" value="ECO:0007669"/>
    <property type="project" value="TreeGrafter"/>
</dbReference>
<feature type="domain" description="EF-hand" evidence="4">
    <location>
        <begin position="201"/>
        <end position="236"/>
    </location>
</feature>
<dbReference type="AlphaFoldDB" id="A0A9D4UEE1"/>
<dbReference type="GO" id="GO:0005509">
    <property type="term" value="F:calcium ion binding"/>
    <property type="evidence" value="ECO:0007669"/>
    <property type="project" value="InterPro"/>
</dbReference>
<feature type="compositionally biased region" description="Polar residues" evidence="3">
    <location>
        <begin position="23"/>
        <end position="33"/>
    </location>
</feature>
<dbReference type="InterPro" id="IPR002048">
    <property type="entry name" value="EF_hand_dom"/>
</dbReference>
<proteinExistence type="predicted"/>
<dbReference type="PANTHER" id="PTHR23048">
    <property type="entry name" value="MYOSIN LIGHT CHAIN 1, 3"/>
    <property type="match status" value="1"/>
</dbReference>
<keyword evidence="1" id="KW-0677">Repeat</keyword>
<dbReference type="EMBL" id="JABFUD020000018">
    <property type="protein sequence ID" value="KAI5066426.1"/>
    <property type="molecule type" value="Genomic_DNA"/>
</dbReference>
<feature type="region of interest" description="Disordered" evidence="3">
    <location>
        <begin position="1"/>
        <end position="60"/>
    </location>
</feature>
<comment type="caution">
    <text evidence="5">The sequence shown here is derived from an EMBL/GenBank/DDBJ whole genome shotgun (WGS) entry which is preliminary data.</text>
</comment>
<dbReference type="PANTHER" id="PTHR23048:SF59">
    <property type="entry name" value="EF-HAND SUPERFAMILY PROTEIN"/>
    <property type="match status" value="1"/>
</dbReference>
<evidence type="ECO:0000313" key="5">
    <source>
        <dbReference type="EMBL" id="KAI5066426.1"/>
    </source>
</evidence>
<sequence>MQVATTTTTTTTTQQQLLPAPPTSSTLSANPSHSRLIGLPSSSSSPPSSSALNVYMPSPGHHHHQYLGHYHSQYAGLSAKKHHGRSHISDDEKEEIRMAFELFDSNKTGKLSYRELKVAMRALDFDVHKAEVKQLMEEHTKDGNTDEVDIDEFMDILVLKYKERDPDEELSKAFKFFDEDGTGRITFKNLRKVARDLGEHIPDEELGAMIEEFDTDQDGGINEEEFYSIMKGDDFDD</sequence>
<organism evidence="5 6">
    <name type="scientific">Adiantum capillus-veneris</name>
    <name type="common">Maidenhair fern</name>
    <dbReference type="NCBI Taxonomy" id="13818"/>
    <lineage>
        <taxon>Eukaryota</taxon>
        <taxon>Viridiplantae</taxon>
        <taxon>Streptophyta</taxon>
        <taxon>Embryophyta</taxon>
        <taxon>Tracheophyta</taxon>
        <taxon>Polypodiopsida</taxon>
        <taxon>Polypodiidae</taxon>
        <taxon>Polypodiales</taxon>
        <taxon>Pteridineae</taxon>
        <taxon>Pteridaceae</taxon>
        <taxon>Vittarioideae</taxon>
        <taxon>Adiantum</taxon>
    </lineage>
</organism>
<feature type="compositionally biased region" description="Low complexity" evidence="3">
    <location>
        <begin position="40"/>
        <end position="50"/>
    </location>
</feature>
<dbReference type="SUPFAM" id="SSF47473">
    <property type="entry name" value="EF-hand"/>
    <property type="match status" value="1"/>
</dbReference>
<dbReference type="InterPro" id="IPR018247">
    <property type="entry name" value="EF_Hand_1_Ca_BS"/>
</dbReference>
<dbReference type="Proteomes" id="UP000886520">
    <property type="component" value="Chromosome 18"/>
</dbReference>
<dbReference type="InterPro" id="IPR050230">
    <property type="entry name" value="CALM/Myosin/TropC-like"/>
</dbReference>
<evidence type="ECO:0000313" key="6">
    <source>
        <dbReference type="Proteomes" id="UP000886520"/>
    </source>
</evidence>
<dbReference type="FunFam" id="1.10.238.10:FF:000003">
    <property type="entry name" value="Calmodulin A"/>
    <property type="match status" value="1"/>
</dbReference>
<name>A0A9D4UEE1_ADICA</name>
<dbReference type="OrthoDB" id="1929303at2759"/>
<feature type="domain" description="EF-hand" evidence="4">
    <location>
        <begin position="91"/>
        <end position="126"/>
    </location>
</feature>
<dbReference type="Gene3D" id="1.10.238.10">
    <property type="entry name" value="EF-hand"/>
    <property type="match status" value="2"/>
</dbReference>
<accession>A0A9D4UEE1</accession>
<gene>
    <name evidence="5" type="ORF">GOP47_0019050</name>
</gene>
<feature type="compositionally biased region" description="Low complexity" evidence="3">
    <location>
        <begin position="1"/>
        <end position="16"/>
    </location>
</feature>
<evidence type="ECO:0000256" key="3">
    <source>
        <dbReference type="SAM" id="MobiDB-lite"/>
    </source>
</evidence>
<dbReference type="Pfam" id="PF13499">
    <property type="entry name" value="EF-hand_7"/>
    <property type="match status" value="2"/>
</dbReference>
<reference evidence="5" key="1">
    <citation type="submission" date="2021-01" db="EMBL/GenBank/DDBJ databases">
        <title>Adiantum capillus-veneris genome.</title>
        <authorList>
            <person name="Fang Y."/>
            <person name="Liao Q."/>
        </authorList>
    </citation>
    <scope>NUCLEOTIDE SEQUENCE</scope>
    <source>
        <strain evidence="5">H3</strain>
        <tissue evidence="5">Leaf</tissue>
    </source>
</reference>
<evidence type="ECO:0000259" key="4">
    <source>
        <dbReference type="PROSITE" id="PS50222"/>
    </source>
</evidence>
<keyword evidence="2" id="KW-0106">Calcium</keyword>
<dbReference type="SMART" id="SM00054">
    <property type="entry name" value="EFh"/>
    <property type="match status" value="4"/>
</dbReference>
<feature type="domain" description="EF-hand" evidence="4">
    <location>
        <begin position="165"/>
        <end position="200"/>
    </location>
</feature>